<dbReference type="CDD" id="cd00082">
    <property type="entry name" value="HisKA"/>
    <property type="match status" value="1"/>
</dbReference>
<reference evidence="17 18" key="1">
    <citation type="submission" date="2017-09" db="EMBL/GenBank/DDBJ databases">
        <title>Depth-based differentiation of microbial function through sediment-hosted aquifers and enrichment of novel symbionts in the deep terrestrial subsurface.</title>
        <authorList>
            <person name="Probst A.J."/>
            <person name="Ladd B."/>
            <person name="Jarett J.K."/>
            <person name="Geller-Mcgrath D.E."/>
            <person name="Sieber C.M."/>
            <person name="Emerson J.B."/>
            <person name="Anantharaman K."/>
            <person name="Thomas B.C."/>
            <person name="Malmstrom R."/>
            <person name="Stieglmeier M."/>
            <person name="Klingl A."/>
            <person name="Woyke T."/>
            <person name="Ryan C.M."/>
            <person name="Banfield J.F."/>
        </authorList>
    </citation>
    <scope>NUCLEOTIDE SEQUENCE [LARGE SCALE GENOMIC DNA]</scope>
    <source>
        <strain evidence="17">CG22_combo_CG10-13_8_21_14_all_39_12</strain>
    </source>
</reference>
<dbReference type="InterPro" id="IPR003594">
    <property type="entry name" value="HATPase_dom"/>
</dbReference>
<dbReference type="PROSITE" id="PS50109">
    <property type="entry name" value="HIS_KIN"/>
    <property type="match status" value="1"/>
</dbReference>
<evidence type="ECO:0000256" key="1">
    <source>
        <dbReference type="ARBA" id="ARBA00000085"/>
    </source>
</evidence>
<keyword evidence="7 14" id="KW-0812">Transmembrane</keyword>
<dbReference type="Gene3D" id="6.10.340.10">
    <property type="match status" value="1"/>
</dbReference>
<dbReference type="PANTHER" id="PTHR45528:SF1">
    <property type="entry name" value="SENSOR HISTIDINE KINASE CPXA"/>
    <property type="match status" value="1"/>
</dbReference>
<evidence type="ECO:0000256" key="5">
    <source>
        <dbReference type="ARBA" id="ARBA00022553"/>
    </source>
</evidence>
<dbReference type="InterPro" id="IPR036890">
    <property type="entry name" value="HATPase_C_sf"/>
</dbReference>
<evidence type="ECO:0000259" key="15">
    <source>
        <dbReference type="PROSITE" id="PS50109"/>
    </source>
</evidence>
<dbReference type="InterPro" id="IPR050398">
    <property type="entry name" value="HssS/ArlS-like"/>
</dbReference>
<dbReference type="SUPFAM" id="SSF55874">
    <property type="entry name" value="ATPase domain of HSP90 chaperone/DNA topoisomerase II/histidine kinase"/>
    <property type="match status" value="1"/>
</dbReference>
<dbReference type="Pfam" id="PF00672">
    <property type="entry name" value="HAMP"/>
    <property type="match status" value="1"/>
</dbReference>
<evidence type="ECO:0000256" key="11">
    <source>
        <dbReference type="ARBA" id="ARBA00022989"/>
    </source>
</evidence>
<accession>A0A2H0BEI2</accession>
<comment type="caution">
    <text evidence="17">The sequence shown here is derived from an EMBL/GenBank/DDBJ whole genome shotgun (WGS) entry which is preliminary data.</text>
</comment>
<evidence type="ECO:0000313" key="18">
    <source>
        <dbReference type="Proteomes" id="UP000228495"/>
    </source>
</evidence>
<dbReference type="InterPro" id="IPR004358">
    <property type="entry name" value="Sig_transdc_His_kin-like_C"/>
</dbReference>
<evidence type="ECO:0000256" key="13">
    <source>
        <dbReference type="ARBA" id="ARBA00023136"/>
    </source>
</evidence>
<feature type="domain" description="Histidine kinase" evidence="15">
    <location>
        <begin position="236"/>
        <end position="453"/>
    </location>
</feature>
<keyword evidence="6" id="KW-0808">Transferase</keyword>
<evidence type="ECO:0000256" key="4">
    <source>
        <dbReference type="ARBA" id="ARBA00022475"/>
    </source>
</evidence>
<evidence type="ECO:0000256" key="7">
    <source>
        <dbReference type="ARBA" id="ARBA00022692"/>
    </source>
</evidence>
<evidence type="ECO:0000256" key="6">
    <source>
        <dbReference type="ARBA" id="ARBA00022679"/>
    </source>
</evidence>
<dbReference type="Pfam" id="PF02518">
    <property type="entry name" value="HATPase_c"/>
    <property type="match status" value="1"/>
</dbReference>
<evidence type="ECO:0000313" key="17">
    <source>
        <dbReference type="EMBL" id="PIP56066.1"/>
    </source>
</evidence>
<keyword evidence="13 14" id="KW-0472">Membrane</keyword>
<dbReference type="SMART" id="SM00387">
    <property type="entry name" value="HATPase_c"/>
    <property type="match status" value="1"/>
</dbReference>
<dbReference type="PRINTS" id="PR00344">
    <property type="entry name" value="BCTRLSENSOR"/>
</dbReference>
<evidence type="ECO:0000256" key="10">
    <source>
        <dbReference type="ARBA" id="ARBA00022840"/>
    </source>
</evidence>
<dbReference type="PANTHER" id="PTHR45528">
    <property type="entry name" value="SENSOR HISTIDINE KINASE CPXA"/>
    <property type="match status" value="1"/>
</dbReference>
<dbReference type="GO" id="GO:0005886">
    <property type="term" value="C:plasma membrane"/>
    <property type="evidence" value="ECO:0007669"/>
    <property type="project" value="UniProtKB-SubCell"/>
</dbReference>
<dbReference type="SUPFAM" id="SSF47384">
    <property type="entry name" value="Homodimeric domain of signal transducing histidine kinase"/>
    <property type="match status" value="1"/>
</dbReference>
<keyword evidence="10" id="KW-0067">ATP-binding</keyword>
<dbReference type="SMART" id="SM00388">
    <property type="entry name" value="HisKA"/>
    <property type="match status" value="1"/>
</dbReference>
<feature type="transmembrane region" description="Helical" evidence="14">
    <location>
        <begin position="145"/>
        <end position="167"/>
    </location>
</feature>
<dbReference type="Pfam" id="PF00512">
    <property type="entry name" value="HisKA"/>
    <property type="match status" value="1"/>
</dbReference>
<dbReference type="InterPro" id="IPR005467">
    <property type="entry name" value="His_kinase_dom"/>
</dbReference>
<dbReference type="CDD" id="cd00075">
    <property type="entry name" value="HATPase"/>
    <property type="match status" value="1"/>
</dbReference>
<gene>
    <name evidence="17" type="ORF">COX05_05060</name>
</gene>
<dbReference type="Proteomes" id="UP000228495">
    <property type="component" value="Unassembled WGS sequence"/>
</dbReference>
<keyword evidence="11 14" id="KW-1133">Transmembrane helix</keyword>
<evidence type="ECO:0000259" key="16">
    <source>
        <dbReference type="PROSITE" id="PS50885"/>
    </source>
</evidence>
<proteinExistence type="predicted"/>
<dbReference type="InterPro" id="IPR003661">
    <property type="entry name" value="HisK_dim/P_dom"/>
</dbReference>
<evidence type="ECO:0000256" key="2">
    <source>
        <dbReference type="ARBA" id="ARBA00004651"/>
    </source>
</evidence>
<evidence type="ECO:0000256" key="9">
    <source>
        <dbReference type="ARBA" id="ARBA00022777"/>
    </source>
</evidence>
<dbReference type="CDD" id="cd06225">
    <property type="entry name" value="HAMP"/>
    <property type="match status" value="1"/>
</dbReference>
<dbReference type="AlphaFoldDB" id="A0A2H0BEI2"/>
<keyword evidence="5" id="KW-0597">Phosphoprotein</keyword>
<keyword evidence="9" id="KW-0418">Kinase</keyword>
<comment type="catalytic activity">
    <reaction evidence="1">
        <text>ATP + protein L-histidine = ADP + protein N-phospho-L-histidine.</text>
        <dbReference type="EC" id="2.7.13.3"/>
    </reaction>
</comment>
<dbReference type="EMBL" id="PCSU01000091">
    <property type="protein sequence ID" value="PIP56066.1"/>
    <property type="molecule type" value="Genomic_DNA"/>
</dbReference>
<evidence type="ECO:0000256" key="8">
    <source>
        <dbReference type="ARBA" id="ARBA00022741"/>
    </source>
</evidence>
<dbReference type="InterPro" id="IPR003660">
    <property type="entry name" value="HAMP_dom"/>
</dbReference>
<organism evidence="17 18">
    <name type="scientific">candidate division WWE3 bacterium CG22_combo_CG10-13_8_21_14_all_39_12</name>
    <dbReference type="NCBI Taxonomy" id="1975094"/>
    <lineage>
        <taxon>Bacteria</taxon>
        <taxon>Katanobacteria</taxon>
    </lineage>
</organism>
<evidence type="ECO:0000256" key="14">
    <source>
        <dbReference type="SAM" id="Phobius"/>
    </source>
</evidence>
<dbReference type="InterPro" id="IPR036097">
    <property type="entry name" value="HisK_dim/P_sf"/>
</dbReference>
<dbReference type="PROSITE" id="PS50885">
    <property type="entry name" value="HAMP"/>
    <property type="match status" value="1"/>
</dbReference>
<keyword evidence="8" id="KW-0547">Nucleotide-binding</keyword>
<dbReference type="SMART" id="SM00304">
    <property type="entry name" value="HAMP"/>
    <property type="match status" value="1"/>
</dbReference>
<evidence type="ECO:0000256" key="3">
    <source>
        <dbReference type="ARBA" id="ARBA00012438"/>
    </source>
</evidence>
<dbReference type="GO" id="GO:0005524">
    <property type="term" value="F:ATP binding"/>
    <property type="evidence" value="ECO:0007669"/>
    <property type="project" value="UniProtKB-KW"/>
</dbReference>
<protein>
    <recommendedName>
        <fullName evidence="3">histidine kinase</fullName>
        <ecNumber evidence="3">2.7.13.3</ecNumber>
    </recommendedName>
</protein>
<dbReference type="Gene3D" id="1.10.287.130">
    <property type="match status" value="1"/>
</dbReference>
<sequence>MFLITLVTLGAYEIREGVRRREEASLLQFETSTKSYEAIFNNFFEREATESEVNSFNDLIGTVNNSPDSFVGYYFSDWFPSLQSTQLPISSVLNQSQDNYFTQNIHIVSVDGSDYLMRYFPSLSPQLYGVVIQKSQVRQTGIGQIAISFIFALGILGIVTIATTWFMRRVIIKPVQKVETVADEIARGNFESRTELVSGDEIGRLSNSVNIMAQKLGEYVGKLEKVDEVKDEFIALASHNLRTPITKLKGGLEILSEEGHSSAVTTTILQLKDTTYELDRLTERLLSVVSIETRETTYVDVVAIDVYALLRKAVEHISARAGDRNITVQLHKSVTTGTVSGVSSRLLEAFEYILDNAVTFNKDGGKVDVHVESTLQDVMVKIVDTGVGIEKEILPRLFSKFERGQNMLSGDYPGVGLGLYVTKLIIDQHGGRISIDSIKGEGTTVIIVLPLEIEKEG</sequence>
<name>A0A2H0BEI2_UNCKA</name>
<keyword evidence="4" id="KW-1003">Cell membrane</keyword>
<dbReference type="GO" id="GO:0000155">
    <property type="term" value="F:phosphorelay sensor kinase activity"/>
    <property type="evidence" value="ECO:0007669"/>
    <property type="project" value="InterPro"/>
</dbReference>
<comment type="subcellular location">
    <subcellularLocation>
        <location evidence="2">Cell membrane</location>
        <topology evidence="2">Multi-pass membrane protein</topology>
    </subcellularLocation>
</comment>
<dbReference type="Gene3D" id="3.30.565.10">
    <property type="entry name" value="Histidine kinase-like ATPase, C-terminal domain"/>
    <property type="match status" value="1"/>
</dbReference>
<dbReference type="SUPFAM" id="SSF158472">
    <property type="entry name" value="HAMP domain-like"/>
    <property type="match status" value="1"/>
</dbReference>
<dbReference type="EC" id="2.7.13.3" evidence="3"/>
<keyword evidence="12" id="KW-0902">Two-component regulatory system</keyword>
<evidence type="ECO:0000256" key="12">
    <source>
        <dbReference type="ARBA" id="ARBA00023012"/>
    </source>
</evidence>
<feature type="domain" description="HAMP" evidence="16">
    <location>
        <begin position="169"/>
        <end position="221"/>
    </location>
</feature>